<evidence type="ECO:0000256" key="5">
    <source>
        <dbReference type="ARBA" id="ARBA00022833"/>
    </source>
</evidence>
<evidence type="ECO:0000256" key="9">
    <source>
        <dbReference type="ARBA" id="ARBA00023170"/>
    </source>
</evidence>
<dbReference type="InterPro" id="IPR000536">
    <property type="entry name" value="Nucl_hrmn_rcpt_lig-bd"/>
</dbReference>
<feature type="domain" description="NR LBD" evidence="12">
    <location>
        <begin position="149"/>
        <end position="392"/>
    </location>
</feature>
<dbReference type="SMART" id="SM00399">
    <property type="entry name" value="ZnF_C4"/>
    <property type="match status" value="1"/>
</dbReference>
<keyword evidence="3" id="KW-0479">Metal-binding</keyword>
<dbReference type="Proteomes" id="UP000827892">
    <property type="component" value="Chromosome V"/>
</dbReference>
<keyword evidence="10" id="KW-0539">Nucleus</keyword>
<evidence type="ECO:0000256" key="10">
    <source>
        <dbReference type="ARBA" id="ARBA00023242"/>
    </source>
</evidence>
<evidence type="ECO:0000313" key="13">
    <source>
        <dbReference type="EMBL" id="ULT92071.1"/>
    </source>
</evidence>
<protein>
    <recommendedName>
        <fullName evidence="15">Nuclear Hormone Receptor family</fullName>
    </recommendedName>
</protein>
<dbReference type="SUPFAM" id="SSF57716">
    <property type="entry name" value="Glucocorticoid receptor-like (DNA-binding domain)"/>
    <property type="match status" value="1"/>
</dbReference>
<name>A0AAE9A4M7_CAEBR</name>
<evidence type="ECO:0000256" key="8">
    <source>
        <dbReference type="ARBA" id="ARBA00023163"/>
    </source>
</evidence>
<dbReference type="GO" id="GO:0000978">
    <property type="term" value="F:RNA polymerase II cis-regulatory region sequence-specific DNA binding"/>
    <property type="evidence" value="ECO:0007669"/>
    <property type="project" value="InterPro"/>
</dbReference>
<evidence type="ECO:0000259" key="12">
    <source>
        <dbReference type="PROSITE" id="PS51843"/>
    </source>
</evidence>
<keyword evidence="8" id="KW-0804">Transcription</keyword>
<dbReference type="Pfam" id="PF00105">
    <property type="entry name" value="zf-C4"/>
    <property type="match status" value="1"/>
</dbReference>
<evidence type="ECO:0000256" key="2">
    <source>
        <dbReference type="ARBA" id="ARBA00005993"/>
    </source>
</evidence>
<keyword evidence="6" id="KW-0805">Transcription regulation</keyword>
<evidence type="ECO:0008006" key="15">
    <source>
        <dbReference type="Google" id="ProtNLM"/>
    </source>
</evidence>
<evidence type="ECO:0000256" key="1">
    <source>
        <dbReference type="ARBA" id="ARBA00004123"/>
    </source>
</evidence>
<organism evidence="13 14">
    <name type="scientific">Caenorhabditis briggsae</name>
    <dbReference type="NCBI Taxonomy" id="6238"/>
    <lineage>
        <taxon>Eukaryota</taxon>
        <taxon>Metazoa</taxon>
        <taxon>Ecdysozoa</taxon>
        <taxon>Nematoda</taxon>
        <taxon>Chromadorea</taxon>
        <taxon>Rhabditida</taxon>
        <taxon>Rhabditina</taxon>
        <taxon>Rhabditomorpha</taxon>
        <taxon>Rhabditoidea</taxon>
        <taxon>Rhabditidae</taxon>
        <taxon>Peloderinae</taxon>
        <taxon>Caenorhabditis</taxon>
    </lineage>
</organism>
<dbReference type="SMART" id="SM00430">
    <property type="entry name" value="HOLI"/>
    <property type="match status" value="1"/>
</dbReference>
<dbReference type="PROSITE" id="PS51030">
    <property type="entry name" value="NUCLEAR_REC_DBD_2"/>
    <property type="match status" value="1"/>
</dbReference>
<evidence type="ECO:0000259" key="11">
    <source>
        <dbReference type="PROSITE" id="PS51030"/>
    </source>
</evidence>
<dbReference type="SUPFAM" id="SSF48508">
    <property type="entry name" value="Nuclear receptor ligand-binding domain"/>
    <property type="match status" value="1"/>
</dbReference>
<dbReference type="PANTHER" id="PTHR45680">
    <property type="entry name" value="NUCLEAR HORMONE RECEPTOR FAMILY"/>
    <property type="match status" value="1"/>
</dbReference>
<comment type="subcellular location">
    <subcellularLocation>
        <location evidence="1">Nucleus</location>
    </subcellularLocation>
</comment>
<dbReference type="PANTHER" id="PTHR45680:SF12">
    <property type="entry name" value="NUCLEAR HORMONE RECEPTOR FAMILY-RELATED"/>
    <property type="match status" value="1"/>
</dbReference>
<dbReference type="GO" id="GO:0005634">
    <property type="term" value="C:nucleus"/>
    <property type="evidence" value="ECO:0007669"/>
    <property type="project" value="UniProtKB-SubCell"/>
</dbReference>
<dbReference type="InterPro" id="IPR049636">
    <property type="entry name" value="HNF4-like_DBD"/>
</dbReference>
<dbReference type="InterPro" id="IPR013088">
    <property type="entry name" value="Znf_NHR/GATA"/>
</dbReference>
<dbReference type="PROSITE" id="PS51843">
    <property type="entry name" value="NR_LBD"/>
    <property type="match status" value="1"/>
</dbReference>
<dbReference type="EMBL" id="CP090895">
    <property type="protein sequence ID" value="ULT92071.1"/>
    <property type="molecule type" value="Genomic_DNA"/>
</dbReference>
<feature type="domain" description="Nuclear receptor" evidence="11">
    <location>
        <begin position="2"/>
        <end position="78"/>
    </location>
</feature>
<evidence type="ECO:0000256" key="7">
    <source>
        <dbReference type="ARBA" id="ARBA00023125"/>
    </source>
</evidence>
<dbReference type="Pfam" id="PF00104">
    <property type="entry name" value="Hormone_recep"/>
    <property type="match status" value="1"/>
</dbReference>
<dbReference type="GO" id="GO:0003700">
    <property type="term" value="F:DNA-binding transcription factor activity"/>
    <property type="evidence" value="ECO:0007669"/>
    <property type="project" value="InterPro"/>
</dbReference>
<keyword evidence="7" id="KW-0238">DNA-binding</keyword>
<reference evidence="13 14" key="1">
    <citation type="submission" date="2022-02" db="EMBL/GenBank/DDBJ databases">
        <title>Chromosome-level reference genomes for two strains of Caenorhabditis briggsae: an improved platform for comparative genomics.</title>
        <authorList>
            <person name="Stevens L."/>
            <person name="Andersen E.C."/>
        </authorList>
    </citation>
    <scope>NUCLEOTIDE SEQUENCE [LARGE SCALE GENOMIC DNA]</scope>
    <source>
        <strain evidence="13">QX1410_ONT</strain>
        <tissue evidence="13">Whole-organism</tissue>
    </source>
</reference>
<dbReference type="GO" id="GO:0008270">
    <property type="term" value="F:zinc ion binding"/>
    <property type="evidence" value="ECO:0007669"/>
    <property type="project" value="UniProtKB-KW"/>
</dbReference>
<keyword evidence="4" id="KW-0863">Zinc-finger</keyword>
<dbReference type="Gene3D" id="1.10.565.10">
    <property type="entry name" value="Retinoid X Receptor"/>
    <property type="match status" value="1"/>
</dbReference>
<sequence length="392" mass="45993">MINICLVCEEPANGKHFGAITCRACAAFFRQVAPKPQAIRPCKFKNRCKLFKKGFFTCKFCRLQKCFKVGMSMETFQFDRDAYKVREMVQLDRRIPMTLDTFTGNSNLIIFSSNSQDFPRSFIDLRFLIDQAHLVFQQGPSTPLYAENRLKKMSLGLVSLQNVPETSENTKFGQKEAVEQLESQILSVSKWLTHFDEFQKLPKSLQIKILEGTWSVWSRLENLSKTSRQIRQNFDENVLKRMKNDTVLMEFGSPEMDITWLSKYTVEELKFFLNIPTEIRLDPLLRSMINLNPSEVELSFMLSQLCFHYVGKRFQGEILNISEKFQEILADDLHDYYVNEMKKSNYGSRMAQMMRINNQIQKEVYKHREKMDLARIFEVFCVDVSHPDLFLL</sequence>
<dbReference type="Gene3D" id="3.30.50.10">
    <property type="entry name" value="Erythroid Transcription Factor GATA-1, subunit A"/>
    <property type="match status" value="1"/>
</dbReference>
<dbReference type="CDD" id="cd06960">
    <property type="entry name" value="NR_DBD_HNF4A"/>
    <property type="match status" value="1"/>
</dbReference>
<dbReference type="InterPro" id="IPR001628">
    <property type="entry name" value="Znf_hrmn_rcpt"/>
</dbReference>
<dbReference type="InterPro" id="IPR035500">
    <property type="entry name" value="NHR-like_dom_sf"/>
</dbReference>
<gene>
    <name evidence="13" type="ORF">L3Y34_009644</name>
</gene>
<evidence type="ECO:0000256" key="4">
    <source>
        <dbReference type="ARBA" id="ARBA00022771"/>
    </source>
</evidence>
<dbReference type="PRINTS" id="PR00047">
    <property type="entry name" value="STROIDFINGER"/>
</dbReference>
<evidence type="ECO:0000313" key="14">
    <source>
        <dbReference type="Proteomes" id="UP000827892"/>
    </source>
</evidence>
<dbReference type="InterPro" id="IPR051152">
    <property type="entry name" value="C.elegans_Orphan_NR"/>
</dbReference>
<evidence type="ECO:0000256" key="6">
    <source>
        <dbReference type="ARBA" id="ARBA00023015"/>
    </source>
</evidence>
<keyword evidence="5" id="KW-0862">Zinc</keyword>
<evidence type="ECO:0000256" key="3">
    <source>
        <dbReference type="ARBA" id="ARBA00022723"/>
    </source>
</evidence>
<comment type="similarity">
    <text evidence="2">Belongs to the nuclear hormone receptor family.</text>
</comment>
<dbReference type="AlphaFoldDB" id="A0AAE9A4M7"/>
<keyword evidence="9" id="KW-0675">Receptor</keyword>
<accession>A0AAE9A4M7</accession>
<proteinExistence type="inferred from homology"/>